<accession>A0ABQ8J7T6</accession>
<reference evidence="1 2" key="1">
    <citation type="journal article" date="2018" name="J. Allergy Clin. Immunol.">
        <title>High-quality assembly of Dermatophagoides pteronyssinus genome and transcriptome reveals a wide range of novel allergens.</title>
        <authorList>
            <person name="Liu X.Y."/>
            <person name="Yang K.Y."/>
            <person name="Wang M.Q."/>
            <person name="Kwok J.S."/>
            <person name="Zeng X."/>
            <person name="Yang Z."/>
            <person name="Xiao X.J."/>
            <person name="Lau C.P."/>
            <person name="Li Y."/>
            <person name="Huang Z.M."/>
            <person name="Ba J.G."/>
            <person name="Yim A.K."/>
            <person name="Ouyang C.Y."/>
            <person name="Ngai S.M."/>
            <person name="Chan T.F."/>
            <person name="Leung E.L."/>
            <person name="Liu L."/>
            <person name="Liu Z.G."/>
            <person name="Tsui S.K."/>
        </authorList>
    </citation>
    <scope>NUCLEOTIDE SEQUENCE [LARGE SCALE GENOMIC DNA]</scope>
    <source>
        <strain evidence="1">Derp</strain>
    </source>
</reference>
<comment type="caution">
    <text evidence="1">The sequence shown here is derived from an EMBL/GenBank/DDBJ whole genome shotgun (WGS) entry which is preliminary data.</text>
</comment>
<name>A0ABQ8J7T6_DERPT</name>
<dbReference type="Proteomes" id="UP000887458">
    <property type="component" value="Unassembled WGS sequence"/>
</dbReference>
<evidence type="ECO:0000313" key="1">
    <source>
        <dbReference type="EMBL" id="KAH9418636.1"/>
    </source>
</evidence>
<sequence length="76" mass="8787">MTKTLGKALCMDNHYESIDVISFLRFSSTSVRSILKNSASLKRKFYEKNFNTKFIYLLLNPMISNLSKSVQDSMIK</sequence>
<gene>
    <name evidence="1" type="ORF">DERP_003962</name>
</gene>
<keyword evidence="2" id="KW-1185">Reference proteome</keyword>
<proteinExistence type="predicted"/>
<dbReference type="EMBL" id="NJHN03000062">
    <property type="protein sequence ID" value="KAH9418636.1"/>
    <property type="molecule type" value="Genomic_DNA"/>
</dbReference>
<reference evidence="1 2" key="2">
    <citation type="journal article" date="2022" name="Mol. Biol. Evol.">
        <title>Comparative Genomics Reveals Insights into the Divergent Evolution of Astigmatic Mites and Household Pest Adaptations.</title>
        <authorList>
            <person name="Xiong Q."/>
            <person name="Wan A.T."/>
            <person name="Liu X."/>
            <person name="Fung C.S."/>
            <person name="Xiao X."/>
            <person name="Malainual N."/>
            <person name="Hou J."/>
            <person name="Wang L."/>
            <person name="Wang M."/>
            <person name="Yang K.Y."/>
            <person name="Cui Y."/>
            <person name="Leung E.L."/>
            <person name="Nong W."/>
            <person name="Shin S.K."/>
            <person name="Au S.W."/>
            <person name="Jeong K.Y."/>
            <person name="Chew F.T."/>
            <person name="Hui J.H."/>
            <person name="Leung T.F."/>
            <person name="Tungtrongchitr A."/>
            <person name="Zhong N."/>
            <person name="Liu Z."/>
            <person name="Tsui S.K."/>
        </authorList>
    </citation>
    <scope>NUCLEOTIDE SEQUENCE [LARGE SCALE GENOMIC DNA]</scope>
    <source>
        <strain evidence="1">Derp</strain>
    </source>
</reference>
<protein>
    <submittedName>
        <fullName evidence="1">Uncharacterized protein</fullName>
    </submittedName>
</protein>
<organism evidence="1 2">
    <name type="scientific">Dermatophagoides pteronyssinus</name>
    <name type="common">European house dust mite</name>
    <dbReference type="NCBI Taxonomy" id="6956"/>
    <lineage>
        <taxon>Eukaryota</taxon>
        <taxon>Metazoa</taxon>
        <taxon>Ecdysozoa</taxon>
        <taxon>Arthropoda</taxon>
        <taxon>Chelicerata</taxon>
        <taxon>Arachnida</taxon>
        <taxon>Acari</taxon>
        <taxon>Acariformes</taxon>
        <taxon>Sarcoptiformes</taxon>
        <taxon>Astigmata</taxon>
        <taxon>Psoroptidia</taxon>
        <taxon>Analgoidea</taxon>
        <taxon>Pyroglyphidae</taxon>
        <taxon>Dermatophagoidinae</taxon>
        <taxon>Dermatophagoides</taxon>
    </lineage>
</organism>
<evidence type="ECO:0000313" key="2">
    <source>
        <dbReference type="Proteomes" id="UP000887458"/>
    </source>
</evidence>